<dbReference type="Gene3D" id="3.40.50.450">
    <property type="match status" value="1"/>
</dbReference>
<dbReference type="GO" id="GO:0006281">
    <property type="term" value="P:DNA repair"/>
    <property type="evidence" value="ECO:0007669"/>
    <property type="project" value="InterPro"/>
</dbReference>
<evidence type="ECO:0000313" key="3">
    <source>
        <dbReference type="EMBL" id="EOR94943.1"/>
    </source>
</evidence>
<dbReference type="InterPro" id="IPR010994">
    <property type="entry name" value="RuvA_2-like"/>
</dbReference>
<evidence type="ECO:0000259" key="2">
    <source>
        <dbReference type="SMART" id="SM00278"/>
    </source>
</evidence>
<keyword evidence="4" id="KW-1185">Reference proteome</keyword>
<dbReference type="SMART" id="SM00278">
    <property type="entry name" value="HhH1"/>
    <property type="match status" value="2"/>
</dbReference>
<comment type="caution">
    <text evidence="3">The sequence shown here is derived from an EMBL/GenBank/DDBJ whole genome shotgun (WGS) entry which is preliminary data.</text>
</comment>
<proteinExistence type="inferred from homology"/>
<gene>
    <name evidence="3" type="ORF">ADIARSV_1904</name>
</gene>
<dbReference type="NCBIfam" id="TIGR00732">
    <property type="entry name" value="dprA"/>
    <property type="match status" value="1"/>
</dbReference>
<protein>
    <submittedName>
        <fullName evidence="3">Rossmann fold nucleotide-binding protein Smf possibly involved in DNA uptake</fullName>
    </submittedName>
</protein>
<dbReference type="PANTHER" id="PTHR43022:SF1">
    <property type="entry name" value="PROTEIN SMF"/>
    <property type="match status" value="1"/>
</dbReference>
<dbReference type="GO" id="GO:0003677">
    <property type="term" value="F:DNA binding"/>
    <property type="evidence" value="ECO:0007669"/>
    <property type="project" value="InterPro"/>
</dbReference>
<dbReference type="eggNOG" id="COG0758">
    <property type="taxonomic scope" value="Bacteria"/>
</dbReference>
<dbReference type="InterPro" id="IPR003488">
    <property type="entry name" value="DprA"/>
</dbReference>
<dbReference type="OrthoDB" id="9785707at2"/>
<evidence type="ECO:0000256" key="1">
    <source>
        <dbReference type="ARBA" id="ARBA00006525"/>
    </source>
</evidence>
<dbReference type="RefSeq" id="WP_016195139.1">
    <property type="nucleotide sequence ID" value="NZ_AQPN01000071.1"/>
</dbReference>
<feature type="domain" description="Helix-hairpin-helix DNA-binding motif class 1" evidence="2">
    <location>
        <begin position="39"/>
        <end position="58"/>
    </location>
</feature>
<comment type="similarity">
    <text evidence="1">Belongs to the DprA/Smf family.</text>
</comment>
<dbReference type="EMBL" id="AQPN01000071">
    <property type="protein sequence ID" value="EOR94943.1"/>
    <property type="molecule type" value="Genomic_DNA"/>
</dbReference>
<organism evidence="3 4">
    <name type="scientific">Arcticibacter svalbardensis MN12-7</name>
    <dbReference type="NCBI Taxonomy" id="1150600"/>
    <lineage>
        <taxon>Bacteria</taxon>
        <taxon>Pseudomonadati</taxon>
        <taxon>Bacteroidota</taxon>
        <taxon>Sphingobacteriia</taxon>
        <taxon>Sphingobacteriales</taxon>
        <taxon>Sphingobacteriaceae</taxon>
        <taxon>Arcticibacter</taxon>
    </lineage>
</organism>
<evidence type="ECO:0000313" key="4">
    <source>
        <dbReference type="Proteomes" id="UP000014174"/>
    </source>
</evidence>
<name>R9GTC2_9SPHI</name>
<dbReference type="SUPFAM" id="SSF47781">
    <property type="entry name" value="RuvA domain 2-like"/>
    <property type="match status" value="1"/>
</dbReference>
<dbReference type="Pfam" id="PF02481">
    <property type="entry name" value="DNA_processg_A"/>
    <property type="match status" value="1"/>
</dbReference>
<dbReference type="STRING" id="1150600.ADIARSV_1904"/>
<dbReference type="SUPFAM" id="SSF102405">
    <property type="entry name" value="MCP/YpsA-like"/>
    <property type="match status" value="1"/>
</dbReference>
<dbReference type="GO" id="GO:0009294">
    <property type="term" value="P:DNA-mediated transformation"/>
    <property type="evidence" value="ECO:0007669"/>
    <property type="project" value="InterPro"/>
</dbReference>
<dbReference type="InterPro" id="IPR057666">
    <property type="entry name" value="DrpA_SLOG"/>
</dbReference>
<sequence>MSALYEIALTLIPGVGVVTSRLLLDQFGDAADVFKASRSQLMSIAGIGPKTADSILSKSSLDRAEEELLFVKKYKIQTLFYTSPDYPQRLQNCYDAPVLLYYKGNTDLNKSKVISIVGTRNATGYGKELTTQLIEGLQQHDVLVVSGLAYGIDVAAHRACMKYGVPTIGVVGHGLDRIYPSQHRSLAESMLGCGGLLTEFISQTKPDKENFPKRNRIVAGLSDATIIVEAGLKGGALITAELANSYDRDVMAYPGRVNDIYSAGCNFLIKSNRAHLVTGIKDVEYLLDWLPSATPKQVNDQLHLPLNLYGDEKVIVEFLKTRVSASLDELQLITNLMQSKLAMVLLNLEMQDIIVVLPGKMYRLR</sequence>
<reference evidence="3 4" key="1">
    <citation type="journal article" date="2013" name="Genome Announc.">
        <title>Draft Genome Sequence of Arcticibacter svalbardensis Strain MN12-7T, a Member of the Family Sphingobacteriaceae Isolated from an Arctic Soil Sample.</title>
        <authorList>
            <person name="Shivaji S."/>
            <person name="Ara S."/>
            <person name="Prasad S."/>
            <person name="Manasa B.P."/>
            <person name="Begum Z."/>
            <person name="Singh A."/>
            <person name="Kumar Pinnaka A."/>
        </authorList>
    </citation>
    <scope>NUCLEOTIDE SEQUENCE [LARGE SCALE GENOMIC DNA]</scope>
    <source>
        <strain evidence="3 4">MN12-7</strain>
    </source>
</reference>
<dbReference type="AlphaFoldDB" id="R9GTC2"/>
<dbReference type="Proteomes" id="UP000014174">
    <property type="component" value="Unassembled WGS sequence"/>
</dbReference>
<dbReference type="Pfam" id="PF14520">
    <property type="entry name" value="HHH_5"/>
    <property type="match status" value="1"/>
</dbReference>
<feature type="domain" description="Helix-hairpin-helix DNA-binding motif class 1" evidence="2">
    <location>
        <begin position="7"/>
        <end position="26"/>
    </location>
</feature>
<accession>R9GTC2</accession>
<dbReference type="PANTHER" id="PTHR43022">
    <property type="entry name" value="PROTEIN SMF"/>
    <property type="match status" value="1"/>
</dbReference>
<dbReference type="PATRIC" id="fig|1150600.3.peg.1877"/>
<dbReference type="InterPro" id="IPR003583">
    <property type="entry name" value="Hlx-hairpin-Hlx_DNA-bd_motif"/>
</dbReference>